<dbReference type="InterPro" id="IPR000182">
    <property type="entry name" value="GNAT_dom"/>
</dbReference>
<keyword evidence="1" id="KW-0808">Transferase</keyword>
<evidence type="ECO:0000259" key="3">
    <source>
        <dbReference type="PROSITE" id="PS51186"/>
    </source>
</evidence>
<dbReference type="EMBL" id="JAUSUL010000005">
    <property type="protein sequence ID" value="MDQ0317530.1"/>
    <property type="molecule type" value="Genomic_DNA"/>
</dbReference>
<dbReference type="InterPro" id="IPR016181">
    <property type="entry name" value="Acyl_CoA_acyltransferase"/>
</dbReference>
<keyword evidence="5" id="KW-1185">Reference proteome</keyword>
<dbReference type="GO" id="GO:0016747">
    <property type="term" value="F:acyltransferase activity, transferring groups other than amino-acyl groups"/>
    <property type="evidence" value="ECO:0007669"/>
    <property type="project" value="InterPro"/>
</dbReference>
<keyword evidence="2" id="KW-0012">Acyltransferase</keyword>
<dbReference type="InterPro" id="IPR050832">
    <property type="entry name" value="Bact_Acetyltransf"/>
</dbReference>
<dbReference type="RefSeq" id="WP_306887450.1">
    <property type="nucleotide sequence ID" value="NZ_JAUSUL010000005.1"/>
</dbReference>
<dbReference type="Pfam" id="PF00583">
    <property type="entry name" value="Acetyltransf_1"/>
    <property type="match status" value="1"/>
</dbReference>
<dbReference type="SUPFAM" id="SSF55729">
    <property type="entry name" value="Acyl-CoA N-acyltransferases (Nat)"/>
    <property type="match status" value="1"/>
</dbReference>
<feature type="domain" description="N-acetyltransferase" evidence="3">
    <location>
        <begin position="4"/>
        <end position="154"/>
    </location>
</feature>
<evidence type="ECO:0000256" key="1">
    <source>
        <dbReference type="ARBA" id="ARBA00022679"/>
    </source>
</evidence>
<sequence length="154" mass="17037">MSNLIFRPATEDDLPEIIAMLADDHLGTSRENPGLPLDERYLAAFRELDGDPNQLLVVAERDGSVVGTMQLSVLAGLSRLGMRRGQIEAVRIAAAERRSGLGAKLIEWAIAEFRRRGCGMVQLTTDKSRTDAHRFYERLGFKASHVGMKLDLSV</sequence>
<reference evidence="4" key="1">
    <citation type="submission" date="2023-07" db="EMBL/GenBank/DDBJ databases">
        <title>Genomic Encyclopedia of Type Strains, Phase IV (KMG-IV): sequencing the most valuable type-strain genomes for metagenomic binning, comparative biology and taxonomic classification.</title>
        <authorList>
            <person name="Goeker M."/>
        </authorList>
    </citation>
    <scope>NUCLEOTIDE SEQUENCE</scope>
    <source>
        <strain evidence="4">DSM 21202</strain>
    </source>
</reference>
<dbReference type="PANTHER" id="PTHR43877">
    <property type="entry name" value="AMINOALKYLPHOSPHONATE N-ACETYLTRANSFERASE-RELATED-RELATED"/>
    <property type="match status" value="1"/>
</dbReference>
<dbReference type="Proteomes" id="UP001229244">
    <property type="component" value="Unassembled WGS sequence"/>
</dbReference>
<dbReference type="PANTHER" id="PTHR43877:SF2">
    <property type="entry name" value="AMINOALKYLPHOSPHONATE N-ACETYLTRANSFERASE-RELATED"/>
    <property type="match status" value="1"/>
</dbReference>
<dbReference type="AlphaFoldDB" id="A0AAE3VTH2"/>
<evidence type="ECO:0000313" key="5">
    <source>
        <dbReference type="Proteomes" id="UP001229244"/>
    </source>
</evidence>
<dbReference type="CDD" id="cd04301">
    <property type="entry name" value="NAT_SF"/>
    <property type="match status" value="1"/>
</dbReference>
<organism evidence="4 5">
    <name type="scientific">Amorphus orientalis</name>
    <dbReference type="NCBI Taxonomy" id="649198"/>
    <lineage>
        <taxon>Bacteria</taxon>
        <taxon>Pseudomonadati</taxon>
        <taxon>Pseudomonadota</taxon>
        <taxon>Alphaproteobacteria</taxon>
        <taxon>Hyphomicrobiales</taxon>
        <taxon>Amorphaceae</taxon>
        <taxon>Amorphus</taxon>
    </lineage>
</organism>
<protein>
    <submittedName>
        <fullName evidence="4">GNAT superfamily N-acetyltransferase</fullName>
    </submittedName>
</protein>
<proteinExistence type="predicted"/>
<evidence type="ECO:0000256" key="2">
    <source>
        <dbReference type="ARBA" id="ARBA00023315"/>
    </source>
</evidence>
<dbReference type="PROSITE" id="PS51186">
    <property type="entry name" value="GNAT"/>
    <property type="match status" value="1"/>
</dbReference>
<evidence type="ECO:0000313" key="4">
    <source>
        <dbReference type="EMBL" id="MDQ0317530.1"/>
    </source>
</evidence>
<gene>
    <name evidence="4" type="ORF">J2S73_004014</name>
</gene>
<comment type="caution">
    <text evidence="4">The sequence shown here is derived from an EMBL/GenBank/DDBJ whole genome shotgun (WGS) entry which is preliminary data.</text>
</comment>
<accession>A0AAE3VTH2</accession>
<name>A0AAE3VTH2_9HYPH</name>
<dbReference type="Gene3D" id="3.40.630.30">
    <property type="match status" value="1"/>
</dbReference>